<name>A0A7C8GSA7_9BACI</name>
<dbReference type="GO" id="GO:0016020">
    <property type="term" value="C:membrane"/>
    <property type="evidence" value="ECO:0007669"/>
    <property type="project" value="TreeGrafter"/>
</dbReference>
<proteinExistence type="predicted"/>
<sequence>MRRLYIVDIKKQKKLFIIIPIALFAAIFIFLGTNYSFTVFSDQEEPKALNTGNKDHPSIALTFNISHGSEQVEPILNQLKKSDAIATFFVSGEWAERHPDLLDMIKESKHEIGMLGYRYAPYEEQDIEKIRSDIAKAKETFKKLGYEETYLFRTPNGFLNKEMLQIIENQGLKMIHWSINPNDWKNPGTAVITEHILSEVKFGSIILLHASDSVKQTDKALATVIPQLKQQKLSLLTISELITHAEGTQKELEPAKK</sequence>
<reference evidence="3 4" key="1">
    <citation type="submission" date="2019-10" db="EMBL/GenBank/DDBJ databases">
        <title>Gracilibacillus sp. nov. isolated from rice seeds.</title>
        <authorList>
            <person name="He S."/>
        </authorList>
    </citation>
    <scope>NUCLEOTIDE SEQUENCE [LARGE SCALE GENOMIC DNA]</scope>
    <source>
        <strain evidence="3 4">TD8</strain>
    </source>
</reference>
<dbReference type="InterPro" id="IPR050248">
    <property type="entry name" value="Polysacc_deacetylase_ArnD"/>
</dbReference>
<evidence type="ECO:0000313" key="3">
    <source>
        <dbReference type="EMBL" id="KAB8127683.1"/>
    </source>
</evidence>
<keyword evidence="4" id="KW-1185">Reference proteome</keyword>
<dbReference type="AlphaFoldDB" id="A0A7C8GSA7"/>
<dbReference type="PANTHER" id="PTHR10587">
    <property type="entry name" value="GLYCOSYL TRANSFERASE-RELATED"/>
    <property type="match status" value="1"/>
</dbReference>
<keyword evidence="1" id="KW-0472">Membrane</keyword>
<comment type="caution">
    <text evidence="3">The sequence shown here is derived from an EMBL/GenBank/DDBJ whole genome shotgun (WGS) entry which is preliminary data.</text>
</comment>
<organism evidence="3 4">
    <name type="scientific">Gracilibacillus oryzae</name>
    <dbReference type="NCBI Taxonomy" id="1672701"/>
    <lineage>
        <taxon>Bacteria</taxon>
        <taxon>Bacillati</taxon>
        <taxon>Bacillota</taxon>
        <taxon>Bacilli</taxon>
        <taxon>Bacillales</taxon>
        <taxon>Bacillaceae</taxon>
        <taxon>Gracilibacillus</taxon>
    </lineage>
</organism>
<keyword evidence="1" id="KW-0812">Transmembrane</keyword>
<dbReference type="InterPro" id="IPR011330">
    <property type="entry name" value="Glyco_hydro/deAcase_b/a-brl"/>
</dbReference>
<evidence type="ECO:0000313" key="4">
    <source>
        <dbReference type="Proteomes" id="UP000480246"/>
    </source>
</evidence>
<dbReference type="Pfam" id="PF01522">
    <property type="entry name" value="Polysacc_deac_1"/>
    <property type="match status" value="1"/>
</dbReference>
<protein>
    <submittedName>
        <fullName evidence="3">Polysaccharide deacetylase family protein</fullName>
    </submittedName>
</protein>
<dbReference type="PANTHER" id="PTHR10587:SF128">
    <property type="entry name" value="POLYSACCHARIDE DEACETYLASE PDAB-RELATED"/>
    <property type="match status" value="1"/>
</dbReference>
<evidence type="ECO:0000259" key="2">
    <source>
        <dbReference type="PROSITE" id="PS51677"/>
    </source>
</evidence>
<accession>A0A7C8GSA7</accession>
<dbReference type="OrthoDB" id="9806342at2"/>
<dbReference type="SUPFAM" id="SSF88713">
    <property type="entry name" value="Glycoside hydrolase/deacetylase"/>
    <property type="match status" value="1"/>
</dbReference>
<dbReference type="GO" id="GO:0016810">
    <property type="term" value="F:hydrolase activity, acting on carbon-nitrogen (but not peptide) bonds"/>
    <property type="evidence" value="ECO:0007669"/>
    <property type="project" value="InterPro"/>
</dbReference>
<evidence type="ECO:0000256" key="1">
    <source>
        <dbReference type="SAM" id="Phobius"/>
    </source>
</evidence>
<dbReference type="EMBL" id="WEID01000089">
    <property type="protein sequence ID" value="KAB8127683.1"/>
    <property type="molecule type" value="Genomic_DNA"/>
</dbReference>
<feature type="transmembrane region" description="Helical" evidence="1">
    <location>
        <begin position="15"/>
        <end position="37"/>
    </location>
</feature>
<dbReference type="PROSITE" id="PS51677">
    <property type="entry name" value="NODB"/>
    <property type="match status" value="1"/>
</dbReference>
<keyword evidence="1" id="KW-1133">Transmembrane helix</keyword>
<dbReference type="Gene3D" id="3.20.20.370">
    <property type="entry name" value="Glycoside hydrolase/deacetylase"/>
    <property type="match status" value="1"/>
</dbReference>
<feature type="domain" description="NodB homology" evidence="2">
    <location>
        <begin position="57"/>
        <end position="236"/>
    </location>
</feature>
<gene>
    <name evidence="3" type="ORF">F9U64_17480</name>
</gene>
<dbReference type="RefSeq" id="WP_153406178.1">
    <property type="nucleotide sequence ID" value="NZ_ML762441.1"/>
</dbReference>
<dbReference type="InterPro" id="IPR002509">
    <property type="entry name" value="NODB_dom"/>
</dbReference>
<dbReference type="GO" id="GO:0005975">
    <property type="term" value="P:carbohydrate metabolic process"/>
    <property type="evidence" value="ECO:0007669"/>
    <property type="project" value="InterPro"/>
</dbReference>
<dbReference type="Proteomes" id="UP000480246">
    <property type="component" value="Unassembled WGS sequence"/>
</dbReference>